<dbReference type="AlphaFoldDB" id="A0A1D7UZQ6"/>
<keyword evidence="5 6" id="KW-0472">Membrane</keyword>
<dbReference type="RefSeq" id="WP_069608279.1">
    <property type="nucleotide sequence ID" value="NZ_CP015217.1"/>
</dbReference>
<evidence type="ECO:0000259" key="7">
    <source>
        <dbReference type="Pfam" id="PF10520"/>
    </source>
</evidence>
<evidence type="ECO:0000313" key="8">
    <source>
        <dbReference type="EMBL" id="AOP35064.1"/>
    </source>
</evidence>
<sequence>MNTESNPVSKPDLSVHRIFEILGLLSFIVLSIFLGYQLIRLFSLDIEEHTWLFWTLPLVILTSWIGADFISGLVHFLGDSIGSEKTPILGPGFIFPFRDHHVDPKGITRHDFIETNGNNCLVSLPILIYYVFFWESSGISSSLIALFWFFLLWGIFATNQIHKWAHQDSPGMIIKTLQKYKMILGPEHHKVHHTIPYDTYFCITTGWLNPILRYLKFYEILRWILRIPPADAVRMEESISER</sequence>
<dbReference type="EMBL" id="CP015217">
    <property type="protein sequence ID" value="AOP35064.1"/>
    <property type="molecule type" value="Genomic_DNA"/>
</dbReference>
<keyword evidence="3 6" id="KW-0812">Transmembrane</keyword>
<dbReference type="PANTHER" id="PTHR48177:SF1">
    <property type="entry name" value="PLASMANYLETHANOLAMINE DESATURASE 1"/>
    <property type="match status" value="1"/>
</dbReference>
<comment type="similarity">
    <text evidence="2">Belongs to the fatty acid desaturase CarF family.</text>
</comment>
<name>A0A1D7UZQ6_9LEPT</name>
<organism evidence="8 9">
    <name type="scientific">Leptospira tipperaryensis</name>
    <dbReference type="NCBI Taxonomy" id="2564040"/>
    <lineage>
        <taxon>Bacteria</taxon>
        <taxon>Pseudomonadati</taxon>
        <taxon>Spirochaetota</taxon>
        <taxon>Spirochaetia</taxon>
        <taxon>Leptospirales</taxon>
        <taxon>Leptospiraceae</taxon>
        <taxon>Leptospira</taxon>
    </lineage>
</organism>
<keyword evidence="9" id="KW-1185">Reference proteome</keyword>
<reference evidence="8 9" key="1">
    <citation type="submission" date="2016-04" db="EMBL/GenBank/DDBJ databases">
        <title>Complete genome seqeunce of Leptospira alstonii serovar Room22.</title>
        <authorList>
            <person name="Nally J.E."/>
            <person name="Bayles D.O."/>
            <person name="Hurley D."/>
            <person name="Fanning S."/>
            <person name="McMahon B.J."/>
            <person name="Arent Z."/>
        </authorList>
    </citation>
    <scope>NUCLEOTIDE SEQUENCE [LARGE SCALE GENOMIC DNA]</scope>
    <source>
        <strain evidence="8 9">GWTS #1</strain>
    </source>
</reference>
<dbReference type="GO" id="GO:0016491">
    <property type="term" value="F:oxidoreductase activity"/>
    <property type="evidence" value="ECO:0007669"/>
    <property type="project" value="TreeGrafter"/>
</dbReference>
<evidence type="ECO:0000256" key="6">
    <source>
        <dbReference type="SAM" id="Phobius"/>
    </source>
</evidence>
<feature type="transmembrane region" description="Helical" evidence="6">
    <location>
        <begin position="21"/>
        <end position="39"/>
    </location>
</feature>
<accession>A0A1D7UZQ6</accession>
<dbReference type="KEGG" id="laj:A0128_15165"/>
<dbReference type="InterPro" id="IPR019547">
    <property type="entry name" value="Lipid_desat"/>
</dbReference>
<evidence type="ECO:0000256" key="1">
    <source>
        <dbReference type="ARBA" id="ARBA00004141"/>
    </source>
</evidence>
<dbReference type="Pfam" id="PF10520">
    <property type="entry name" value="Lipid_desat"/>
    <property type="match status" value="1"/>
</dbReference>
<feature type="transmembrane region" description="Helical" evidence="6">
    <location>
        <begin position="115"/>
        <end position="133"/>
    </location>
</feature>
<proteinExistence type="inferred from homology"/>
<dbReference type="PANTHER" id="PTHR48177">
    <property type="entry name" value="TRANSMEMBRANE PROTEIN 189"/>
    <property type="match status" value="1"/>
</dbReference>
<feature type="domain" description="Lipid desaturase" evidence="7">
    <location>
        <begin position="65"/>
        <end position="224"/>
    </location>
</feature>
<evidence type="ECO:0000256" key="5">
    <source>
        <dbReference type="ARBA" id="ARBA00023136"/>
    </source>
</evidence>
<feature type="transmembrane region" description="Helical" evidence="6">
    <location>
        <begin position="139"/>
        <end position="157"/>
    </location>
</feature>
<protein>
    <submittedName>
        <fullName evidence="8">Kua-ubiquitin conjugating enzyme hybrid localization domain protein</fullName>
    </submittedName>
</protein>
<gene>
    <name evidence="8" type="ORF">A0128_15165</name>
</gene>
<comment type="subcellular location">
    <subcellularLocation>
        <location evidence="1">Membrane</location>
        <topology evidence="1">Multi-pass membrane protein</topology>
    </subcellularLocation>
</comment>
<dbReference type="GO" id="GO:0016020">
    <property type="term" value="C:membrane"/>
    <property type="evidence" value="ECO:0007669"/>
    <property type="project" value="UniProtKB-SubCell"/>
</dbReference>
<dbReference type="OrthoDB" id="337685at2"/>
<feature type="transmembrane region" description="Helical" evidence="6">
    <location>
        <begin position="51"/>
        <end position="77"/>
    </location>
</feature>
<evidence type="ECO:0000256" key="4">
    <source>
        <dbReference type="ARBA" id="ARBA00022989"/>
    </source>
</evidence>
<dbReference type="Proteomes" id="UP000094197">
    <property type="component" value="Chromosome 1"/>
</dbReference>
<evidence type="ECO:0000256" key="3">
    <source>
        <dbReference type="ARBA" id="ARBA00022692"/>
    </source>
</evidence>
<evidence type="ECO:0000313" key="9">
    <source>
        <dbReference type="Proteomes" id="UP000094197"/>
    </source>
</evidence>
<keyword evidence="4 6" id="KW-1133">Transmembrane helix</keyword>
<evidence type="ECO:0000256" key="2">
    <source>
        <dbReference type="ARBA" id="ARBA00007620"/>
    </source>
</evidence>
<dbReference type="InterPro" id="IPR052601">
    <property type="entry name" value="Plasmalogen_desaturase"/>
</dbReference>